<keyword evidence="4" id="KW-1185">Reference proteome</keyword>
<dbReference type="InterPro" id="IPR051803">
    <property type="entry name" value="TA_system_RelE-like_toxin"/>
</dbReference>
<dbReference type="AlphaFoldDB" id="A0A9J7BLQ9"/>
<dbReference type="InterPro" id="IPR035093">
    <property type="entry name" value="RelE/ParE_toxin_dom_sf"/>
</dbReference>
<evidence type="ECO:0000313" key="4">
    <source>
        <dbReference type="Proteomes" id="UP001059380"/>
    </source>
</evidence>
<evidence type="ECO:0000313" key="3">
    <source>
        <dbReference type="EMBL" id="UWZ83820.1"/>
    </source>
</evidence>
<evidence type="ECO:0000256" key="1">
    <source>
        <dbReference type="ARBA" id="ARBA00006226"/>
    </source>
</evidence>
<reference evidence="3" key="1">
    <citation type="submission" date="2021-04" db="EMBL/GenBank/DDBJ databases">
        <title>Phylogenetic analysis of Acidobacteriaceae.</title>
        <authorList>
            <person name="Qiu L."/>
            <person name="Zhang Q."/>
        </authorList>
    </citation>
    <scope>NUCLEOTIDE SEQUENCE</scope>
    <source>
        <strain evidence="3">DSM 25168</strain>
    </source>
</reference>
<name>A0A9J7BLQ9_9BACT</name>
<dbReference type="PANTHER" id="PTHR33755">
    <property type="entry name" value="TOXIN PARE1-RELATED"/>
    <property type="match status" value="1"/>
</dbReference>
<protein>
    <submittedName>
        <fullName evidence="3">Type II toxin-antitoxin system RelE/ParE family toxin</fullName>
    </submittedName>
</protein>
<dbReference type="Gene3D" id="3.30.2310.20">
    <property type="entry name" value="RelE-like"/>
    <property type="match status" value="1"/>
</dbReference>
<dbReference type="KEGG" id="orp:MOP44_25060"/>
<keyword evidence="2" id="KW-1277">Toxin-antitoxin system</keyword>
<sequence>MNEYSLTESAKAEIREIWEYIAHDDEDAADHWVIRIIEALDLLARNPRIGHSRRDLTSRPFLFWPVGKYLIVYRPVGEDIEVIAITEGSRDVRNYLRMRS</sequence>
<dbReference type="RefSeq" id="WP_260793264.1">
    <property type="nucleotide sequence ID" value="NZ_CP093313.1"/>
</dbReference>
<dbReference type="Proteomes" id="UP001059380">
    <property type="component" value="Chromosome"/>
</dbReference>
<accession>A0A9J7BLQ9</accession>
<proteinExistence type="inferred from homology"/>
<organism evidence="3 4">
    <name type="scientific">Occallatibacter riparius</name>
    <dbReference type="NCBI Taxonomy" id="1002689"/>
    <lineage>
        <taxon>Bacteria</taxon>
        <taxon>Pseudomonadati</taxon>
        <taxon>Acidobacteriota</taxon>
        <taxon>Terriglobia</taxon>
        <taxon>Terriglobales</taxon>
        <taxon>Acidobacteriaceae</taxon>
        <taxon>Occallatibacter</taxon>
    </lineage>
</organism>
<gene>
    <name evidence="3" type="ORF">MOP44_25060</name>
</gene>
<evidence type="ECO:0000256" key="2">
    <source>
        <dbReference type="ARBA" id="ARBA00022649"/>
    </source>
</evidence>
<comment type="similarity">
    <text evidence="1">Belongs to the RelE toxin family.</text>
</comment>
<dbReference type="InterPro" id="IPR007712">
    <property type="entry name" value="RelE/ParE_toxin"/>
</dbReference>
<dbReference type="Pfam" id="PF05016">
    <property type="entry name" value="ParE_toxin"/>
    <property type="match status" value="1"/>
</dbReference>
<dbReference type="EMBL" id="CP093313">
    <property type="protein sequence ID" value="UWZ83820.1"/>
    <property type="molecule type" value="Genomic_DNA"/>
</dbReference>